<reference evidence="2 3" key="1">
    <citation type="journal article" date="2020" name="ISME J.">
        <title>Uncovering the hidden diversity of litter-decomposition mechanisms in mushroom-forming fungi.</title>
        <authorList>
            <person name="Floudas D."/>
            <person name="Bentzer J."/>
            <person name="Ahren D."/>
            <person name="Johansson T."/>
            <person name="Persson P."/>
            <person name="Tunlid A."/>
        </authorList>
    </citation>
    <scope>NUCLEOTIDE SEQUENCE [LARGE SCALE GENOMIC DNA]</scope>
    <source>
        <strain evidence="2 3">CBS 146.42</strain>
    </source>
</reference>
<dbReference type="Gene3D" id="1.10.510.10">
    <property type="entry name" value="Transferase(Phosphotransferase) domain 1"/>
    <property type="match status" value="1"/>
</dbReference>
<keyword evidence="3" id="KW-1185">Reference proteome</keyword>
<dbReference type="InterPro" id="IPR051681">
    <property type="entry name" value="Ser/Thr_Kinases-Pseudokinases"/>
</dbReference>
<sequence>MLSFADKMSSGSKLNQIEETEQYRRSCGIVSRLISQDMTLELKGAFEILQGDIAQTMVEFLNKVLGSDHDLPLDQRRRLLHLFTKIIKSAQVYPKSFLLTGVMCSLAGIPRGRGGGFGEIFVGKLKCQPVGVKVVHLHKNGTTPKEILRAHAGEFALWAHMSHPNVLPFYGVCLSKEGTLRICIVSPWMEAGSLAMYPETNPTTPQVPLLIDMASGLQYMHGLDIIHCDLKVDNILVSDTGRVMLADFGLSVIVMTNGANTSAAEHRGTTNWIAPECLAAKKMPPPT</sequence>
<protein>
    <recommendedName>
        <fullName evidence="1">Protein kinase domain-containing protein</fullName>
    </recommendedName>
</protein>
<dbReference type="InterPro" id="IPR011009">
    <property type="entry name" value="Kinase-like_dom_sf"/>
</dbReference>
<organism evidence="2 3">
    <name type="scientific">Leucocoprinus leucothites</name>
    <dbReference type="NCBI Taxonomy" id="201217"/>
    <lineage>
        <taxon>Eukaryota</taxon>
        <taxon>Fungi</taxon>
        <taxon>Dikarya</taxon>
        <taxon>Basidiomycota</taxon>
        <taxon>Agaricomycotina</taxon>
        <taxon>Agaricomycetes</taxon>
        <taxon>Agaricomycetidae</taxon>
        <taxon>Agaricales</taxon>
        <taxon>Agaricineae</taxon>
        <taxon>Agaricaceae</taxon>
        <taxon>Leucocoprinus</taxon>
    </lineage>
</organism>
<dbReference type="PROSITE" id="PS00108">
    <property type="entry name" value="PROTEIN_KINASE_ST"/>
    <property type="match status" value="1"/>
</dbReference>
<dbReference type="SMART" id="SM00220">
    <property type="entry name" value="S_TKc"/>
    <property type="match status" value="1"/>
</dbReference>
<dbReference type="EMBL" id="JAACJO010000013">
    <property type="protein sequence ID" value="KAF5351104.1"/>
    <property type="molecule type" value="Genomic_DNA"/>
</dbReference>
<evidence type="ECO:0000313" key="2">
    <source>
        <dbReference type="EMBL" id="KAF5351104.1"/>
    </source>
</evidence>
<dbReference type="InterPro" id="IPR000719">
    <property type="entry name" value="Prot_kinase_dom"/>
</dbReference>
<dbReference type="PROSITE" id="PS50011">
    <property type="entry name" value="PROTEIN_KINASE_DOM"/>
    <property type="match status" value="1"/>
</dbReference>
<dbReference type="InterPro" id="IPR008271">
    <property type="entry name" value="Ser/Thr_kinase_AS"/>
</dbReference>
<dbReference type="GO" id="GO:0004674">
    <property type="term" value="F:protein serine/threonine kinase activity"/>
    <property type="evidence" value="ECO:0007669"/>
    <property type="project" value="TreeGrafter"/>
</dbReference>
<name>A0A8H5FW29_9AGAR</name>
<comment type="caution">
    <text evidence="2">The sequence shown here is derived from an EMBL/GenBank/DDBJ whole genome shotgun (WGS) entry which is preliminary data.</text>
</comment>
<dbReference type="PANTHER" id="PTHR44329">
    <property type="entry name" value="SERINE/THREONINE-PROTEIN KINASE TNNI3K-RELATED"/>
    <property type="match status" value="1"/>
</dbReference>
<accession>A0A8H5FW29</accession>
<gene>
    <name evidence="2" type="ORF">D9756_008399</name>
</gene>
<dbReference type="Pfam" id="PF07714">
    <property type="entry name" value="PK_Tyr_Ser-Thr"/>
    <property type="match status" value="1"/>
</dbReference>
<dbReference type="GO" id="GO:0005524">
    <property type="term" value="F:ATP binding"/>
    <property type="evidence" value="ECO:0007669"/>
    <property type="project" value="InterPro"/>
</dbReference>
<evidence type="ECO:0000259" key="1">
    <source>
        <dbReference type="PROSITE" id="PS50011"/>
    </source>
</evidence>
<proteinExistence type="predicted"/>
<dbReference type="SUPFAM" id="SSF56112">
    <property type="entry name" value="Protein kinase-like (PK-like)"/>
    <property type="match status" value="1"/>
</dbReference>
<dbReference type="Proteomes" id="UP000559027">
    <property type="component" value="Unassembled WGS sequence"/>
</dbReference>
<evidence type="ECO:0000313" key="3">
    <source>
        <dbReference type="Proteomes" id="UP000559027"/>
    </source>
</evidence>
<dbReference type="OrthoDB" id="1668230at2759"/>
<dbReference type="PANTHER" id="PTHR44329:SF261">
    <property type="entry name" value="ZINC FINGER CONTAINING PROTEIN KINASE-RELATED"/>
    <property type="match status" value="1"/>
</dbReference>
<feature type="domain" description="Protein kinase" evidence="1">
    <location>
        <begin position="106"/>
        <end position="287"/>
    </location>
</feature>
<dbReference type="InterPro" id="IPR001245">
    <property type="entry name" value="Ser-Thr/Tyr_kinase_cat_dom"/>
</dbReference>
<dbReference type="AlphaFoldDB" id="A0A8H5FW29"/>